<evidence type="ECO:0000256" key="4">
    <source>
        <dbReference type="ARBA" id="ARBA00032829"/>
    </source>
</evidence>
<proteinExistence type="inferred from homology"/>
<keyword evidence="3" id="KW-0645">Protease</keyword>
<dbReference type="Gene3D" id="2.120.10.30">
    <property type="entry name" value="TolB, C-terminal domain"/>
    <property type="match status" value="1"/>
</dbReference>
<comment type="caution">
    <text evidence="6">The sequence shown here is derived from an EMBL/GenBank/DDBJ whole genome shotgun (WGS) entry which is preliminary data.</text>
</comment>
<evidence type="ECO:0000313" key="6">
    <source>
        <dbReference type="EMBL" id="KAH8698998.1"/>
    </source>
</evidence>
<evidence type="ECO:0000256" key="1">
    <source>
        <dbReference type="ARBA" id="ARBA00010040"/>
    </source>
</evidence>
<comment type="similarity">
    <text evidence="1">Belongs to the peptidase S9C family.</text>
</comment>
<evidence type="ECO:0000259" key="5">
    <source>
        <dbReference type="Pfam" id="PF00326"/>
    </source>
</evidence>
<organism evidence="6 7">
    <name type="scientific">Talaromyces proteolyticus</name>
    <dbReference type="NCBI Taxonomy" id="1131652"/>
    <lineage>
        <taxon>Eukaryota</taxon>
        <taxon>Fungi</taxon>
        <taxon>Dikarya</taxon>
        <taxon>Ascomycota</taxon>
        <taxon>Pezizomycotina</taxon>
        <taxon>Eurotiomycetes</taxon>
        <taxon>Eurotiomycetidae</taxon>
        <taxon>Eurotiales</taxon>
        <taxon>Trichocomaceae</taxon>
        <taxon>Talaromyces</taxon>
        <taxon>Talaromyces sect. Bacilispori</taxon>
    </lineage>
</organism>
<dbReference type="AlphaFoldDB" id="A0AAD4Q1W9"/>
<dbReference type="GeneID" id="70246249"/>
<sequence>MARQDKHLIQSLCDLEIPKTIRLSPDRQSVLYSTELTWGHRKGTQAVSTLWLASTGRTDSSRQLTPGLYRDHSPTWSPDGKAVAFVSDRAGAGAKWAVYLLPLNQGGDVYPITPAQNTSLITAFAFSPDGTRVAFLSADEEDGDVAHDVRAWGEIWRYARLRVVDLRTKQIRSLELDRHVTALSWSPDGTCIGFASCLTPDIEESHLSGTTLSTIDADLGAVEDLCHFPKMIVDLTWAADGYLYFCGGVPADKMFAGYGVYRTSSSSAFHHYDWVGFGVENDSLGLIKDEKGNVFVKVQCRLESHVCLPDGKVVYRRKEELEAFDAAIGPGNELVLAVATSDINHPTEVFTTVSLDGEMTRMSNHGRDFADRQFGTCSFLTCLSTDGEVELDALYLTPSSFASTGGPRRPLPTAVLIHGGPNTRLTNAFNTYYYMLSPYLLSLGYGILLPNYRGSSGRGKRFASYSIGGLGVYDYADVIALTQCAIDMGYADKGRLLVGGWSQGGFLTNLCSVRNGSHGGGWRFQAAVPGASICDIDTMALTCDLGCAFEPELSRDGVIWNMDHDDIRNRAASALWAFKGTARRADAEGASIVPPMLILHGEADARCPVTQAWGLRRALQRYELPFELVIYPNQGHFFEEQKYWVDMALRIGRWCDKYIGNELQ</sequence>
<feature type="domain" description="Peptidase S9 prolyl oligopeptidase catalytic" evidence="5">
    <location>
        <begin position="436"/>
        <end position="661"/>
    </location>
</feature>
<dbReference type="Gene3D" id="3.40.50.1820">
    <property type="entry name" value="alpha/beta hydrolase"/>
    <property type="match status" value="1"/>
</dbReference>
<dbReference type="GO" id="GO:0006508">
    <property type="term" value="P:proteolysis"/>
    <property type="evidence" value="ECO:0007669"/>
    <property type="project" value="InterPro"/>
</dbReference>
<dbReference type="Pfam" id="PF07676">
    <property type="entry name" value="PD40"/>
    <property type="match status" value="2"/>
</dbReference>
<dbReference type="InterPro" id="IPR029058">
    <property type="entry name" value="AB_hydrolase_fold"/>
</dbReference>
<dbReference type="GO" id="GO:0004252">
    <property type="term" value="F:serine-type endopeptidase activity"/>
    <property type="evidence" value="ECO:0007669"/>
    <property type="project" value="TreeGrafter"/>
</dbReference>
<keyword evidence="2" id="KW-0378">Hydrolase</keyword>
<evidence type="ECO:0000313" key="7">
    <source>
        <dbReference type="Proteomes" id="UP001201262"/>
    </source>
</evidence>
<dbReference type="SUPFAM" id="SSF69304">
    <property type="entry name" value="Tricorn protease N-terminal domain"/>
    <property type="match status" value="1"/>
</dbReference>
<name>A0AAD4Q1W9_9EURO</name>
<dbReference type="PANTHER" id="PTHR42776">
    <property type="entry name" value="SERINE PEPTIDASE S9 FAMILY MEMBER"/>
    <property type="match status" value="1"/>
</dbReference>
<dbReference type="Pfam" id="PF00326">
    <property type="entry name" value="Peptidase_S9"/>
    <property type="match status" value="1"/>
</dbReference>
<evidence type="ECO:0000256" key="2">
    <source>
        <dbReference type="ARBA" id="ARBA00022801"/>
    </source>
</evidence>
<dbReference type="InterPro" id="IPR001375">
    <property type="entry name" value="Peptidase_S9_cat"/>
</dbReference>
<dbReference type="Proteomes" id="UP001201262">
    <property type="component" value="Unassembled WGS sequence"/>
</dbReference>
<dbReference type="EMBL" id="JAJTJA010000005">
    <property type="protein sequence ID" value="KAH8698998.1"/>
    <property type="molecule type" value="Genomic_DNA"/>
</dbReference>
<dbReference type="InterPro" id="IPR011659">
    <property type="entry name" value="WD40"/>
</dbReference>
<protein>
    <recommendedName>
        <fullName evidence="4">Dipeptidyl-peptidase V</fullName>
    </recommendedName>
</protein>
<evidence type="ECO:0000256" key="3">
    <source>
        <dbReference type="ARBA" id="ARBA00022825"/>
    </source>
</evidence>
<dbReference type="SUPFAM" id="SSF53474">
    <property type="entry name" value="alpha/beta-Hydrolases"/>
    <property type="match status" value="1"/>
</dbReference>
<dbReference type="RefSeq" id="XP_046073462.1">
    <property type="nucleotide sequence ID" value="XM_046215962.1"/>
</dbReference>
<keyword evidence="7" id="KW-1185">Reference proteome</keyword>
<reference evidence="6" key="1">
    <citation type="submission" date="2021-12" db="EMBL/GenBank/DDBJ databases">
        <title>Convergent genome expansion in fungi linked to evolution of root-endophyte symbiosis.</title>
        <authorList>
            <consortium name="DOE Joint Genome Institute"/>
            <person name="Ke Y.-H."/>
            <person name="Bonito G."/>
            <person name="Liao H.-L."/>
            <person name="Looney B."/>
            <person name="Rojas-Flechas A."/>
            <person name="Nash J."/>
            <person name="Hameed K."/>
            <person name="Schadt C."/>
            <person name="Martin F."/>
            <person name="Crous P.W."/>
            <person name="Miettinen O."/>
            <person name="Magnuson J.K."/>
            <person name="Labbe J."/>
            <person name="Jacobson D."/>
            <person name="Doktycz M.J."/>
            <person name="Veneault-Fourrey C."/>
            <person name="Kuo A."/>
            <person name="Mondo S."/>
            <person name="Calhoun S."/>
            <person name="Riley R."/>
            <person name="Ohm R."/>
            <person name="LaButti K."/>
            <person name="Andreopoulos B."/>
            <person name="Pangilinan J."/>
            <person name="Nolan M."/>
            <person name="Tritt A."/>
            <person name="Clum A."/>
            <person name="Lipzen A."/>
            <person name="Daum C."/>
            <person name="Barry K."/>
            <person name="Grigoriev I.V."/>
            <person name="Vilgalys R."/>
        </authorList>
    </citation>
    <scope>NUCLEOTIDE SEQUENCE</scope>
    <source>
        <strain evidence="6">PMI_201</strain>
    </source>
</reference>
<dbReference type="PANTHER" id="PTHR42776:SF27">
    <property type="entry name" value="DIPEPTIDYL PEPTIDASE FAMILY MEMBER 6"/>
    <property type="match status" value="1"/>
</dbReference>
<dbReference type="InterPro" id="IPR011042">
    <property type="entry name" value="6-blade_b-propeller_TolB-like"/>
</dbReference>
<gene>
    <name evidence="6" type="ORF">BGW36DRAFT_377080</name>
</gene>
<accession>A0AAD4Q1W9</accession>
<keyword evidence="3" id="KW-0720">Serine protease</keyword>